<dbReference type="AlphaFoldDB" id="A0A422N7X0"/>
<dbReference type="InterPro" id="IPR013320">
    <property type="entry name" value="ConA-like_dom_sf"/>
</dbReference>
<proteinExistence type="predicted"/>
<dbReference type="InterPro" id="IPR055239">
    <property type="entry name" value="TS_C"/>
</dbReference>
<evidence type="ECO:0000313" key="3">
    <source>
        <dbReference type="Proteomes" id="UP000283634"/>
    </source>
</evidence>
<gene>
    <name evidence="2" type="ORF">TraAM80_06953</name>
</gene>
<dbReference type="EMBL" id="MKGL01000270">
    <property type="protein sequence ID" value="RNF01526.1"/>
    <property type="molecule type" value="Genomic_DNA"/>
</dbReference>
<reference evidence="2 3" key="1">
    <citation type="journal article" date="2018" name="BMC Genomics">
        <title>Genomic comparison of Trypanosoma conorhini and Trypanosoma rangeli to Trypanosoma cruzi strains of high and low virulence.</title>
        <authorList>
            <person name="Bradwell K.R."/>
            <person name="Koparde V.N."/>
            <person name="Matveyev A.V."/>
            <person name="Serrano M.G."/>
            <person name="Alves J.M."/>
            <person name="Parikh H."/>
            <person name="Huang B."/>
            <person name="Lee V."/>
            <person name="Espinosa-Alvarez O."/>
            <person name="Ortiz P.A."/>
            <person name="Costa-Martins A.G."/>
            <person name="Teixeira M.M."/>
            <person name="Buck G.A."/>
        </authorList>
    </citation>
    <scope>NUCLEOTIDE SEQUENCE [LARGE SCALE GENOMIC DNA]</scope>
    <source>
        <strain evidence="2 3">AM80</strain>
    </source>
</reference>
<sequence>MRQAAFFLCPSPSSCSGSQGWTVCSSPVPADGLVGFLSGTGNATQWAGDCRCMNAAVSGAARIADGFNLTGPASRIVWPVVERARAPAYSFGGRGPARAGAEPELGWDEALADRRQGRRECGSAAV</sequence>
<dbReference type="Proteomes" id="UP000283634">
    <property type="component" value="Unassembled WGS sequence"/>
</dbReference>
<accession>A0A422N7X0</accession>
<evidence type="ECO:0000313" key="2">
    <source>
        <dbReference type="EMBL" id="RNF01526.1"/>
    </source>
</evidence>
<feature type="domain" description="Trans-sialidase C-terminal" evidence="1">
    <location>
        <begin position="29"/>
        <end position="91"/>
    </location>
</feature>
<dbReference type="Pfam" id="PF22925">
    <property type="entry name" value="TS_C"/>
    <property type="match status" value="1"/>
</dbReference>
<comment type="caution">
    <text evidence="2">The sequence shown here is derived from an EMBL/GenBank/DDBJ whole genome shotgun (WGS) entry which is preliminary data.</text>
</comment>
<dbReference type="Gene3D" id="2.60.120.200">
    <property type="match status" value="1"/>
</dbReference>
<evidence type="ECO:0000259" key="1">
    <source>
        <dbReference type="Pfam" id="PF22925"/>
    </source>
</evidence>
<dbReference type="RefSeq" id="XP_029236385.1">
    <property type="nucleotide sequence ID" value="XM_029383774.1"/>
</dbReference>
<keyword evidence="3" id="KW-1185">Reference proteome</keyword>
<protein>
    <submittedName>
        <fullName evidence="2">Trans-sialidase</fullName>
    </submittedName>
</protein>
<organism evidence="2 3">
    <name type="scientific">Trypanosoma rangeli</name>
    <dbReference type="NCBI Taxonomy" id="5698"/>
    <lineage>
        <taxon>Eukaryota</taxon>
        <taxon>Discoba</taxon>
        <taxon>Euglenozoa</taxon>
        <taxon>Kinetoplastea</taxon>
        <taxon>Metakinetoplastina</taxon>
        <taxon>Trypanosomatida</taxon>
        <taxon>Trypanosomatidae</taxon>
        <taxon>Trypanosoma</taxon>
        <taxon>Herpetosoma</taxon>
    </lineage>
</organism>
<dbReference type="GeneID" id="40330886"/>
<dbReference type="SUPFAM" id="SSF49899">
    <property type="entry name" value="Concanavalin A-like lectins/glucanases"/>
    <property type="match status" value="1"/>
</dbReference>
<name>A0A422N7X0_TRYRA</name>